<protein>
    <submittedName>
        <fullName evidence="5">Uncharacterized protein</fullName>
    </submittedName>
</protein>
<evidence type="ECO:0000259" key="4">
    <source>
        <dbReference type="PROSITE" id="PS51832"/>
    </source>
</evidence>
<sequence>MAKQRRRRGATAWAMAAGMAAAWAVDAYRRSNESRSTRRILVDVLLNALTADDAITARHSRRVADLSFALAQECGIPREELATLRVGALLHDMGKIDDRFFHIVHSRDPLSEEERTEMEFHPHLSARILEPLEPIHPGITDIVASHHESWDGGGYPQGCGGESIPLGARIIAVADAFDAMTQPRAYKEGMPPAEAFEHLQRGAGRQFDPRLVELVQQYPVQEQWMEIACNGQLDEKRAQEEALNAPPPTPDNPPELDDGPPVE</sequence>
<feature type="domain" description="HD" evidence="3">
    <location>
        <begin position="56"/>
        <end position="180"/>
    </location>
</feature>
<dbReference type="InterPro" id="IPR006675">
    <property type="entry name" value="HDIG_dom"/>
</dbReference>
<dbReference type="SUPFAM" id="SSF109604">
    <property type="entry name" value="HD-domain/PDEase-like"/>
    <property type="match status" value="1"/>
</dbReference>
<dbReference type="EMBL" id="CADCTV010000393">
    <property type="protein sequence ID" value="CAA9325059.1"/>
    <property type="molecule type" value="Genomic_DNA"/>
</dbReference>
<evidence type="ECO:0000256" key="1">
    <source>
        <dbReference type="SAM" id="MobiDB-lite"/>
    </source>
</evidence>
<dbReference type="PROSITE" id="PS51832">
    <property type="entry name" value="HD_GYP"/>
    <property type="match status" value="1"/>
</dbReference>
<dbReference type="PANTHER" id="PTHR43155:SF2">
    <property type="entry name" value="CYCLIC DI-GMP PHOSPHODIESTERASE PA4108"/>
    <property type="match status" value="1"/>
</dbReference>
<evidence type="ECO:0000313" key="5">
    <source>
        <dbReference type="EMBL" id="CAA9325059.1"/>
    </source>
</evidence>
<dbReference type="PROSITE" id="PS51831">
    <property type="entry name" value="HD"/>
    <property type="match status" value="1"/>
</dbReference>
<dbReference type="NCBIfam" id="TIGR00277">
    <property type="entry name" value="HDIG"/>
    <property type="match status" value="1"/>
</dbReference>
<dbReference type="AlphaFoldDB" id="A0A6J4L641"/>
<feature type="signal peptide" evidence="2">
    <location>
        <begin position="1"/>
        <end position="24"/>
    </location>
</feature>
<reference evidence="5" key="1">
    <citation type="submission" date="2020-02" db="EMBL/GenBank/DDBJ databases">
        <authorList>
            <person name="Meier V. D."/>
        </authorList>
    </citation>
    <scope>NUCLEOTIDE SEQUENCE</scope>
    <source>
        <strain evidence="5">AVDCRST_MAG89</strain>
    </source>
</reference>
<feature type="domain" description="HD-GYP" evidence="4">
    <location>
        <begin position="34"/>
        <end position="231"/>
    </location>
</feature>
<dbReference type="InterPro" id="IPR037522">
    <property type="entry name" value="HD_GYP_dom"/>
</dbReference>
<dbReference type="SMART" id="SM00471">
    <property type="entry name" value="HDc"/>
    <property type="match status" value="1"/>
</dbReference>
<evidence type="ECO:0000256" key="2">
    <source>
        <dbReference type="SAM" id="SignalP"/>
    </source>
</evidence>
<dbReference type="InterPro" id="IPR003607">
    <property type="entry name" value="HD/PDEase_dom"/>
</dbReference>
<feature type="region of interest" description="Disordered" evidence="1">
    <location>
        <begin position="232"/>
        <end position="263"/>
    </location>
</feature>
<accession>A0A6J4L641</accession>
<dbReference type="InterPro" id="IPR006674">
    <property type="entry name" value="HD_domain"/>
</dbReference>
<keyword evidence="2" id="KW-0732">Signal</keyword>
<dbReference type="CDD" id="cd00077">
    <property type="entry name" value="HDc"/>
    <property type="match status" value="1"/>
</dbReference>
<evidence type="ECO:0000259" key="3">
    <source>
        <dbReference type="PROSITE" id="PS51831"/>
    </source>
</evidence>
<dbReference type="PANTHER" id="PTHR43155">
    <property type="entry name" value="CYCLIC DI-GMP PHOSPHODIESTERASE PA4108-RELATED"/>
    <property type="match status" value="1"/>
</dbReference>
<feature type="compositionally biased region" description="Acidic residues" evidence="1">
    <location>
        <begin position="254"/>
        <end position="263"/>
    </location>
</feature>
<dbReference type="Gene3D" id="1.10.3210.10">
    <property type="entry name" value="Hypothetical protein af1432"/>
    <property type="match status" value="1"/>
</dbReference>
<organism evidence="5">
    <name type="scientific">uncultured Gemmatimonadota bacterium</name>
    <dbReference type="NCBI Taxonomy" id="203437"/>
    <lineage>
        <taxon>Bacteria</taxon>
        <taxon>Pseudomonadati</taxon>
        <taxon>Gemmatimonadota</taxon>
        <taxon>environmental samples</taxon>
    </lineage>
</organism>
<gene>
    <name evidence="5" type="ORF">AVDCRST_MAG89-1847</name>
</gene>
<proteinExistence type="predicted"/>
<name>A0A6J4L641_9BACT</name>
<dbReference type="Pfam" id="PF13487">
    <property type="entry name" value="HD_5"/>
    <property type="match status" value="1"/>
</dbReference>
<feature type="chain" id="PRO_5027072906" evidence="2">
    <location>
        <begin position="25"/>
        <end position="263"/>
    </location>
</feature>